<dbReference type="OrthoDB" id="123307at2"/>
<dbReference type="Gene3D" id="1.10.3300.10">
    <property type="entry name" value="Jann2411-like domain"/>
    <property type="match status" value="1"/>
</dbReference>
<organism evidence="2 3">
    <name type="scientific">Jiangella asiatica</name>
    <dbReference type="NCBI Taxonomy" id="2530372"/>
    <lineage>
        <taxon>Bacteria</taxon>
        <taxon>Bacillati</taxon>
        <taxon>Actinomycetota</taxon>
        <taxon>Actinomycetes</taxon>
        <taxon>Jiangellales</taxon>
        <taxon>Jiangellaceae</taxon>
        <taxon>Jiangella</taxon>
    </lineage>
</organism>
<dbReference type="InterPro" id="IPR021005">
    <property type="entry name" value="Znf_CGNR"/>
</dbReference>
<dbReference type="InParanoid" id="A0A4R5DGG0"/>
<dbReference type="InterPro" id="IPR010852">
    <property type="entry name" value="ABATE"/>
</dbReference>
<dbReference type="EMBL" id="SMKZ01000006">
    <property type="protein sequence ID" value="TDE13076.1"/>
    <property type="molecule type" value="Genomic_DNA"/>
</dbReference>
<evidence type="ECO:0000259" key="1">
    <source>
        <dbReference type="Pfam" id="PF11706"/>
    </source>
</evidence>
<comment type="caution">
    <text evidence="2">The sequence shown here is derived from an EMBL/GenBank/DDBJ whole genome shotgun (WGS) entry which is preliminary data.</text>
</comment>
<evidence type="ECO:0000313" key="2">
    <source>
        <dbReference type="EMBL" id="TDE13076.1"/>
    </source>
</evidence>
<name>A0A4R5DGG0_9ACTN</name>
<keyword evidence="3" id="KW-1185">Reference proteome</keyword>
<dbReference type="PANTHER" id="PTHR35525">
    <property type="entry name" value="BLL6575 PROTEIN"/>
    <property type="match status" value="1"/>
</dbReference>
<gene>
    <name evidence="2" type="ORF">E1269_06700</name>
</gene>
<dbReference type="RefSeq" id="WP_131892659.1">
    <property type="nucleotide sequence ID" value="NZ_SMKZ01000006.1"/>
</dbReference>
<dbReference type="Proteomes" id="UP000294739">
    <property type="component" value="Unassembled WGS sequence"/>
</dbReference>
<reference evidence="2 3" key="1">
    <citation type="submission" date="2019-03" db="EMBL/GenBank/DDBJ databases">
        <title>Draft genome sequences of novel Actinobacteria.</title>
        <authorList>
            <person name="Sahin N."/>
            <person name="Ay H."/>
            <person name="Saygin H."/>
        </authorList>
    </citation>
    <scope>NUCLEOTIDE SEQUENCE [LARGE SCALE GENOMIC DNA]</scope>
    <source>
        <strain evidence="2 3">5K138</strain>
    </source>
</reference>
<dbReference type="PANTHER" id="PTHR35525:SF3">
    <property type="entry name" value="BLL6575 PROTEIN"/>
    <property type="match status" value="1"/>
</dbReference>
<evidence type="ECO:0000313" key="3">
    <source>
        <dbReference type="Proteomes" id="UP000294739"/>
    </source>
</evidence>
<proteinExistence type="predicted"/>
<feature type="domain" description="Zinc finger CGNR" evidence="1">
    <location>
        <begin position="140"/>
        <end position="178"/>
    </location>
</feature>
<dbReference type="SUPFAM" id="SSF160904">
    <property type="entry name" value="Jann2411-like"/>
    <property type="match status" value="1"/>
</dbReference>
<dbReference type="InterPro" id="IPR023286">
    <property type="entry name" value="ABATE_dom_sf"/>
</dbReference>
<sequence length="186" mass="20694">MTEIELVGNALCLDFANTVNTRPATRRDWLATPEQALAWARAAGHPIDDRAGLDRALPRGRELRETVFRVFSPLAGGDQPTRGDLDAVVTSHAEGVRHGRLDDDGDRFRLTWGAPRTAQVLLWEVAASAVDLLTRGPLDRLGECPSCGWLFLDTSRNHRRRWCSMATCGSRDKARRYYVTHTSPTA</sequence>
<protein>
    <recommendedName>
        <fullName evidence="1">Zinc finger CGNR domain-containing protein</fullName>
    </recommendedName>
</protein>
<dbReference type="Pfam" id="PF11706">
    <property type="entry name" value="zf-CGNR"/>
    <property type="match status" value="1"/>
</dbReference>
<dbReference type="Pfam" id="PF07336">
    <property type="entry name" value="ABATE"/>
    <property type="match status" value="1"/>
</dbReference>
<accession>A0A4R5DGG0</accession>
<dbReference type="AlphaFoldDB" id="A0A4R5DGG0"/>